<organism evidence="7 8">
    <name type="scientific">Pseudolycoriella hygida</name>
    <dbReference type="NCBI Taxonomy" id="35572"/>
    <lineage>
        <taxon>Eukaryota</taxon>
        <taxon>Metazoa</taxon>
        <taxon>Ecdysozoa</taxon>
        <taxon>Arthropoda</taxon>
        <taxon>Hexapoda</taxon>
        <taxon>Insecta</taxon>
        <taxon>Pterygota</taxon>
        <taxon>Neoptera</taxon>
        <taxon>Endopterygota</taxon>
        <taxon>Diptera</taxon>
        <taxon>Nematocera</taxon>
        <taxon>Sciaroidea</taxon>
        <taxon>Sciaridae</taxon>
        <taxon>Pseudolycoriella</taxon>
    </lineage>
</organism>
<accession>A0A9Q0RSI1</accession>
<feature type="domain" description="Carrier" evidence="6">
    <location>
        <begin position="1059"/>
        <end position="1139"/>
    </location>
</feature>
<dbReference type="InterPro" id="IPR050091">
    <property type="entry name" value="PKS_NRPS_Biosynth_Enz"/>
</dbReference>
<evidence type="ECO:0000256" key="3">
    <source>
        <dbReference type="ARBA" id="ARBA00022450"/>
    </source>
</evidence>
<comment type="caution">
    <text evidence="7">The sequence shown here is derived from an EMBL/GenBank/DDBJ whole genome shotgun (WGS) entry which is preliminary data.</text>
</comment>
<dbReference type="SUPFAM" id="SSF47336">
    <property type="entry name" value="ACP-like"/>
    <property type="match status" value="1"/>
</dbReference>
<dbReference type="GO" id="GO:0004312">
    <property type="term" value="F:fatty acid synthase activity"/>
    <property type="evidence" value="ECO:0007669"/>
    <property type="project" value="UniProtKB-EC"/>
</dbReference>
<feature type="non-terminal residue" evidence="7">
    <location>
        <position position="1"/>
    </location>
</feature>
<dbReference type="GO" id="GO:0031177">
    <property type="term" value="F:phosphopantetheine binding"/>
    <property type="evidence" value="ECO:0007669"/>
    <property type="project" value="InterPro"/>
</dbReference>
<dbReference type="Gene3D" id="3.40.50.1820">
    <property type="entry name" value="alpha/beta hydrolase"/>
    <property type="match status" value="1"/>
</dbReference>
<dbReference type="SUPFAM" id="SSF53474">
    <property type="entry name" value="alpha/beta-Hydrolases"/>
    <property type="match status" value="1"/>
</dbReference>
<dbReference type="EMBL" id="WJQU01003366">
    <property type="protein sequence ID" value="KAJ6625430.1"/>
    <property type="molecule type" value="Genomic_DNA"/>
</dbReference>
<dbReference type="PANTHER" id="PTHR43775">
    <property type="entry name" value="FATTY ACID SYNTHASE"/>
    <property type="match status" value="1"/>
</dbReference>
<dbReference type="Pfam" id="PF21149">
    <property type="entry name" value="FAS_pseudo-KR"/>
    <property type="match status" value="1"/>
</dbReference>
<dbReference type="SMART" id="SM00823">
    <property type="entry name" value="PKS_PP"/>
    <property type="match status" value="1"/>
</dbReference>
<evidence type="ECO:0000256" key="5">
    <source>
        <dbReference type="ARBA" id="ARBA00044883"/>
    </source>
</evidence>
<dbReference type="CDD" id="cd05195">
    <property type="entry name" value="enoyl_red"/>
    <property type="match status" value="1"/>
</dbReference>
<dbReference type="SUPFAM" id="SSF51735">
    <property type="entry name" value="NAD(P)-binding Rossmann-fold domains"/>
    <property type="match status" value="2"/>
</dbReference>
<dbReference type="InterPro" id="IPR049391">
    <property type="entry name" value="FAS_pseudo-KR"/>
</dbReference>
<evidence type="ECO:0000313" key="8">
    <source>
        <dbReference type="Proteomes" id="UP001151699"/>
    </source>
</evidence>
<dbReference type="Gene3D" id="1.10.1200.10">
    <property type="entry name" value="ACP-like"/>
    <property type="match status" value="1"/>
</dbReference>
<proteinExistence type="predicted"/>
<dbReference type="InterPro" id="IPR013968">
    <property type="entry name" value="PKS_KR"/>
</dbReference>
<dbReference type="InterPro" id="IPR029058">
    <property type="entry name" value="AB_hydrolase_fold"/>
</dbReference>
<reference evidence="7" key="1">
    <citation type="submission" date="2022-07" db="EMBL/GenBank/DDBJ databases">
        <authorList>
            <person name="Trinca V."/>
            <person name="Uliana J.V.C."/>
            <person name="Torres T.T."/>
            <person name="Ward R.J."/>
            <person name="Monesi N."/>
        </authorList>
    </citation>
    <scope>NUCLEOTIDE SEQUENCE</scope>
    <source>
        <strain evidence="7">HSMRA1968</strain>
        <tissue evidence="7">Whole embryos</tissue>
    </source>
</reference>
<sequence>MKGPIHHFVDVEFEDVRFLRATALSPGMEVEFTIMIHYGTGSFEVSEGNTSIVTGTIREIENPEALTELPPNEQSDCSFLKQEDFYRELRIRGYQYTGLFKSVIEARTDGMCGKIRWNMNWVSFIDCMLQLVVLQKDSRSIILPTRIQKLRINSKEHMALAGKMRDEDLYFGMKMNRDLGIIQAGGIEITGIFTSSVSRRKGPDNLVLGSYKFVPYANTKMSKGDAVRVCVHLAIENSQILKIRAVEVGCKDSDPIIGILNNILNKFPAVSIDSKLISDEEIDCDGVTVANVSLSTLTNCTFVVVTDFLENKANHDDILKCIQDGGYLISRERSAQTNFETPSTLNVVTSLITEDETLILLEPIKRKIFGSPKIIKISNSSFEWINEIREAAQENSVILVSQNEPTSGLLGFINCLRKEGEYKNVKGFFIVDDSAPPFSLENSFYSKQLKLGLAINVYRHGQWGSYRHLKLTQNIEEIPRNKHFYVNVLRNGDLSSLSWLGGPLKNSGKNIVNIQYASINFRDVMLATSRLSVDVFNLNRFQSECVLGLEYAGVDKKGQRVMGMSAFGAMATQIESIEHLTWLVPNTLTLRQAATIPVVYVTVYCAFFLNNLISSGKSVLIHAGSGGVGLAAIRIALAYQMEVFTTVSNAAKKKFLLEQFPTLKECNIGNSRDCSFERMIKLQTKGKGVDYVLNSLSDDKLHASIRCLGRAGTFLEIGKFDLSNDTKIGLGHFLKEMTFRSVLADNLFLCGAADRKRIYDLINKDLKTGIIRPLHSTVFGVNDIEKAYRHLSTGKHVGKVMIKIRKDPQDEFTFPIKALPRAFFNSQKVYIIAGGLGGLGLELVDWMILRGARKLILSSSRGISNEYQTYRLRLWKGYGCNVIISRSDITTMSGCKALFKEAQQLGEVDGIFNLAVTLLDSIFDNQTAENFAGTLSTKAYATNFFDMISRKAAPKMSYFVVFSSIACGIGNAGQTNYGMANSVMERIVEQRCADGFSGKAIQWGAIAEVGMALKITGGKMDVEIAGTGQQRLSSCLNELDILLTTSDPVVSSMVVSEKKSRTSGKTNIVDSVLNIMGVRDMKSTSMGTSLSELGMDSLMAIEIRQTLEREFGLILTTQKLRAMTLIKLKEISDENLKDADNVRACVKQREKEKMVDFNHLMVMLSKGPSTVKSFARMVSKSNEECFDSCVVIFPGVESGTAIWSSIASGTNIPVFMVSYDNGSKSLADLMSVVEKDIIETFKTKELFYLVGYSYGAPIAIEFARLLESYDEKIQLELVTNIMQVIFPEENPETIRIKMEQLKTWESKLNKLVEFIKWSQTDIDIEYFKSVCNGVYNRTASSHHSSTENVAKIQSPVVLVRPTEAIVSDIDEDYELPRYTEGLVTLKFIDGNHQSMLENPKLVEIINEMNPNLESRQDFVNVFIKK</sequence>
<dbReference type="GO" id="GO:0016491">
    <property type="term" value="F:oxidoreductase activity"/>
    <property type="evidence" value="ECO:0007669"/>
    <property type="project" value="InterPro"/>
</dbReference>
<dbReference type="Pfam" id="PF08659">
    <property type="entry name" value="KR"/>
    <property type="match status" value="1"/>
</dbReference>
<evidence type="ECO:0000256" key="2">
    <source>
        <dbReference type="ARBA" id="ARBA00018769"/>
    </source>
</evidence>
<dbReference type="Proteomes" id="UP001151699">
    <property type="component" value="Unassembled WGS sequence"/>
</dbReference>
<evidence type="ECO:0000259" key="6">
    <source>
        <dbReference type="PROSITE" id="PS50075"/>
    </source>
</evidence>
<evidence type="ECO:0000313" key="7">
    <source>
        <dbReference type="EMBL" id="KAJ6625430.1"/>
    </source>
</evidence>
<comment type="catalytic activity">
    <reaction evidence="5">
        <text>acetyl-CoA + n malonyl-CoA + 2n NADPH + 2n H(+) = a long-chain fatty acid + (n+1) CoA + n CO2 + 2n NADP(+).</text>
        <dbReference type="EC" id="2.3.1.85"/>
    </reaction>
</comment>
<dbReference type="InterPro" id="IPR057326">
    <property type="entry name" value="KR_dom"/>
</dbReference>
<dbReference type="PANTHER" id="PTHR43775:SF23">
    <property type="entry name" value="FATTY ACID SYNTHASE 3"/>
    <property type="match status" value="1"/>
</dbReference>
<keyword evidence="4" id="KW-0597">Phosphoprotein</keyword>
<dbReference type="Pfam" id="PF00550">
    <property type="entry name" value="PP-binding"/>
    <property type="match status" value="1"/>
</dbReference>
<evidence type="ECO:0000256" key="4">
    <source>
        <dbReference type="ARBA" id="ARBA00022553"/>
    </source>
</evidence>
<dbReference type="SMART" id="SM00829">
    <property type="entry name" value="PKS_ER"/>
    <property type="match status" value="1"/>
</dbReference>
<dbReference type="PROSITE" id="PS50075">
    <property type="entry name" value="CARRIER"/>
    <property type="match status" value="1"/>
</dbReference>
<dbReference type="InterPro" id="IPR020806">
    <property type="entry name" value="PKS_PP-bd"/>
</dbReference>
<dbReference type="InterPro" id="IPR009081">
    <property type="entry name" value="PP-bd_ACP"/>
</dbReference>
<dbReference type="Gene3D" id="3.40.50.720">
    <property type="entry name" value="NAD(P)-binding Rossmann-like Domain"/>
    <property type="match status" value="1"/>
</dbReference>
<dbReference type="SUPFAM" id="SSF50129">
    <property type="entry name" value="GroES-like"/>
    <property type="match status" value="1"/>
</dbReference>
<dbReference type="PROSITE" id="PS00012">
    <property type="entry name" value="PHOSPHOPANTETHEINE"/>
    <property type="match status" value="1"/>
</dbReference>
<dbReference type="EC" id="2.3.1.85" evidence="1"/>
<dbReference type="Gene3D" id="3.90.180.10">
    <property type="entry name" value="Medium-chain alcohol dehydrogenases, catalytic domain"/>
    <property type="match status" value="1"/>
</dbReference>
<protein>
    <recommendedName>
        <fullName evidence="2">Fatty acid synthase</fullName>
        <ecNumber evidence="1">2.3.1.85</ecNumber>
    </recommendedName>
</protein>
<keyword evidence="8" id="KW-1185">Reference proteome</keyword>
<dbReference type="Pfam" id="PF13602">
    <property type="entry name" value="ADH_zinc_N_2"/>
    <property type="match status" value="1"/>
</dbReference>
<gene>
    <name evidence="7" type="primary">Fasn_0</name>
    <name evidence="7" type="ORF">Bhyg_17095</name>
</gene>
<dbReference type="InterPro" id="IPR006162">
    <property type="entry name" value="Ppantetheine_attach_site"/>
</dbReference>
<dbReference type="InterPro" id="IPR011032">
    <property type="entry name" value="GroES-like_sf"/>
</dbReference>
<dbReference type="InterPro" id="IPR020843">
    <property type="entry name" value="ER"/>
</dbReference>
<evidence type="ECO:0000256" key="1">
    <source>
        <dbReference type="ARBA" id="ARBA00012873"/>
    </source>
</evidence>
<dbReference type="InterPro" id="IPR042104">
    <property type="entry name" value="PKS_dehydratase_sf"/>
</dbReference>
<dbReference type="InterPro" id="IPR036291">
    <property type="entry name" value="NAD(P)-bd_dom_sf"/>
</dbReference>
<dbReference type="InterPro" id="IPR036736">
    <property type="entry name" value="ACP-like_sf"/>
</dbReference>
<name>A0A9Q0RSI1_9DIPT</name>
<dbReference type="SMART" id="SM00822">
    <property type="entry name" value="PKS_KR"/>
    <property type="match status" value="1"/>
</dbReference>
<dbReference type="OrthoDB" id="7790387at2759"/>
<dbReference type="Gene3D" id="3.10.129.110">
    <property type="entry name" value="Polyketide synthase dehydratase"/>
    <property type="match status" value="1"/>
</dbReference>
<dbReference type="GO" id="GO:0006633">
    <property type="term" value="P:fatty acid biosynthetic process"/>
    <property type="evidence" value="ECO:0007669"/>
    <property type="project" value="TreeGrafter"/>
</dbReference>
<keyword evidence="3" id="KW-0596">Phosphopantetheine</keyword>